<dbReference type="AlphaFoldDB" id="A0A9R1WEM6"/>
<evidence type="ECO:0000313" key="2">
    <source>
        <dbReference type="Proteomes" id="UP000235145"/>
    </source>
</evidence>
<keyword evidence="2" id="KW-1185">Reference proteome</keyword>
<proteinExistence type="predicted"/>
<name>A0A9R1WEM6_LACSA</name>
<gene>
    <name evidence="1" type="ORF">LSAT_V11C200060060</name>
</gene>
<comment type="caution">
    <text evidence="1">The sequence shown here is derived from an EMBL/GenBank/DDBJ whole genome shotgun (WGS) entry which is preliminary data.</text>
</comment>
<organism evidence="1 2">
    <name type="scientific">Lactuca sativa</name>
    <name type="common">Garden lettuce</name>
    <dbReference type="NCBI Taxonomy" id="4236"/>
    <lineage>
        <taxon>Eukaryota</taxon>
        <taxon>Viridiplantae</taxon>
        <taxon>Streptophyta</taxon>
        <taxon>Embryophyta</taxon>
        <taxon>Tracheophyta</taxon>
        <taxon>Spermatophyta</taxon>
        <taxon>Magnoliopsida</taxon>
        <taxon>eudicotyledons</taxon>
        <taxon>Gunneridae</taxon>
        <taxon>Pentapetalae</taxon>
        <taxon>asterids</taxon>
        <taxon>campanulids</taxon>
        <taxon>Asterales</taxon>
        <taxon>Asteraceae</taxon>
        <taxon>Cichorioideae</taxon>
        <taxon>Cichorieae</taxon>
        <taxon>Lactucinae</taxon>
        <taxon>Lactuca</taxon>
    </lineage>
</organism>
<protein>
    <submittedName>
        <fullName evidence="1">Uncharacterized protein</fullName>
    </submittedName>
</protein>
<reference evidence="1 2" key="1">
    <citation type="journal article" date="2017" name="Nat. Commun.">
        <title>Genome assembly with in vitro proximity ligation data and whole-genome triplication in lettuce.</title>
        <authorList>
            <person name="Reyes-Chin-Wo S."/>
            <person name="Wang Z."/>
            <person name="Yang X."/>
            <person name="Kozik A."/>
            <person name="Arikit S."/>
            <person name="Song C."/>
            <person name="Xia L."/>
            <person name="Froenicke L."/>
            <person name="Lavelle D.O."/>
            <person name="Truco M.J."/>
            <person name="Xia R."/>
            <person name="Zhu S."/>
            <person name="Xu C."/>
            <person name="Xu H."/>
            <person name="Xu X."/>
            <person name="Cox K."/>
            <person name="Korf I."/>
            <person name="Meyers B.C."/>
            <person name="Michelmore R.W."/>
        </authorList>
    </citation>
    <scope>NUCLEOTIDE SEQUENCE [LARGE SCALE GENOMIC DNA]</scope>
    <source>
        <strain evidence="2">cv. Salinas</strain>
        <tissue evidence="1">Seedlings</tissue>
    </source>
</reference>
<evidence type="ECO:0000313" key="1">
    <source>
        <dbReference type="EMBL" id="KAJ0223906.1"/>
    </source>
</evidence>
<dbReference type="Proteomes" id="UP000235145">
    <property type="component" value="Unassembled WGS sequence"/>
</dbReference>
<dbReference type="EMBL" id="NBSK02000002">
    <property type="protein sequence ID" value="KAJ0223906.1"/>
    <property type="molecule type" value="Genomic_DNA"/>
</dbReference>
<sequence length="262" mass="29859">MSCSFLGVFHDLKSFPFPPIDGLTFWCPTVFDFVVVFFPDPYDNSVILTNATTMPFEFRFDIPFGVSPKILDPVCHPIRCCVSVHDVCWPSAGTGRVETSFYHIDSSHDLSLTFDIRWFRASVLKFSRPLYVTMEKVMDAFSGAREICIFVLTLILLRVRSWSELADPTLNLMWQESLVSTRFDEPGWQWSGCFFPEHLGDTQVKIRNYVTGDISPVYESLIPLSRPTVSMVRVEVQNADDAIRDDKIVGNPHRDSGTNLIL</sequence>
<accession>A0A9R1WEM6</accession>